<dbReference type="AlphaFoldDB" id="A0AAN9TUS8"/>
<evidence type="ECO:0000313" key="3">
    <source>
        <dbReference type="Proteomes" id="UP001367676"/>
    </source>
</evidence>
<name>A0AAN9TUS8_9HEMI</name>
<dbReference type="Proteomes" id="UP001367676">
    <property type="component" value="Unassembled WGS sequence"/>
</dbReference>
<proteinExistence type="predicted"/>
<gene>
    <name evidence="2" type="ORF">V9T40_003300</name>
</gene>
<comment type="caution">
    <text evidence="2">The sequence shown here is derived from an EMBL/GenBank/DDBJ whole genome shotgun (WGS) entry which is preliminary data.</text>
</comment>
<accession>A0AAN9TUS8</accession>
<protein>
    <submittedName>
        <fullName evidence="2">Uncharacterized protein</fullName>
    </submittedName>
</protein>
<organism evidence="2 3">
    <name type="scientific">Parthenolecanium corni</name>
    <dbReference type="NCBI Taxonomy" id="536013"/>
    <lineage>
        <taxon>Eukaryota</taxon>
        <taxon>Metazoa</taxon>
        <taxon>Ecdysozoa</taxon>
        <taxon>Arthropoda</taxon>
        <taxon>Hexapoda</taxon>
        <taxon>Insecta</taxon>
        <taxon>Pterygota</taxon>
        <taxon>Neoptera</taxon>
        <taxon>Paraneoptera</taxon>
        <taxon>Hemiptera</taxon>
        <taxon>Sternorrhyncha</taxon>
        <taxon>Coccoidea</taxon>
        <taxon>Coccidae</taxon>
        <taxon>Parthenolecanium</taxon>
    </lineage>
</organism>
<reference evidence="2 3" key="1">
    <citation type="submission" date="2024-03" db="EMBL/GenBank/DDBJ databases">
        <title>Adaptation during the transition from Ophiocordyceps entomopathogen to insect associate is accompanied by gene loss and intensified selection.</title>
        <authorList>
            <person name="Ward C.M."/>
            <person name="Onetto C.A."/>
            <person name="Borneman A.R."/>
        </authorList>
    </citation>
    <scope>NUCLEOTIDE SEQUENCE [LARGE SCALE GENOMIC DNA]</scope>
    <source>
        <strain evidence="2">AWRI1</strain>
        <tissue evidence="2">Single Adult Female</tissue>
    </source>
</reference>
<evidence type="ECO:0000313" key="2">
    <source>
        <dbReference type="EMBL" id="KAK7603301.1"/>
    </source>
</evidence>
<evidence type="ECO:0000256" key="1">
    <source>
        <dbReference type="SAM" id="MobiDB-lite"/>
    </source>
</evidence>
<feature type="compositionally biased region" description="Polar residues" evidence="1">
    <location>
        <begin position="398"/>
        <end position="412"/>
    </location>
</feature>
<dbReference type="EMBL" id="JBBCAQ010000006">
    <property type="protein sequence ID" value="KAK7603301.1"/>
    <property type="molecule type" value="Genomic_DNA"/>
</dbReference>
<sequence length="412" mass="48269">MLNFLKKYVEMRQGNEVNLNQHWIENNETESSKNYKYRSSFCYNYLLDNTLQASGIDYNPDPQNVIEIELDITFHYYKKSTIKCRVLQCPVKVKMQHTLLFFMKYKNIHNSVDSSYFVLASVSELHESPLYVLMYTTRRVTKKGYREKNRKFVPLSSLEEEQYPVEEEQYPYEDRFGPVDFRKLLKAPNESSSAENSPVVLFGQSAERVFITATSFYFINLTISPRNWMVDYFIQLVENMRQENQLQFTNEISKLDTNTSKFKTCKDHMKHNAALRLRNINPDIKQMEDGQGMEIASKMTTFPQTQLPDFEFKSSMLACPALFGEKKESRIVYFQFVLILTKFNEFSNWVFALLESSEKEETVYPVTLSQTKSAHDHLKLEHMNEHEIPTIYDDHNTDQSTKGNTSSAGIST</sequence>
<keyword evidence="3" id="KW-1185">Reference proteome</keyword>
<feature type="region of interest" description="Disordered" evidence="1">
    <location>
        <begin position="389"/>
        <end position="412"/>
    </location>
</feature>